<gene>
    <name evidence="1" type="ORF">Q5H91_01945</name>
</gene>
<organism evidence="1 2">
    <name type="scientific">Sphingomonas aurea</name>
    <dbReference type="NCBI Taxonomy" id="3063994"/>
    <lineage>
        <taxon>Bacteria</taxon>
        <taxon>Pseudomonadati</taxon>
        <taxon>Pseudomonadota</taxon>
        <taxon>Alphaproteobacteria</taxon>
        <taxon>Sphingomonadales</taxon>
        <taxon>Sphingomonadaceae</taxon>
        <taxon>Sphingomonas</taxon>
    </lineage>
</organism>
<dbReference type="EMBL" id="JAUUDS010000001">
    <property type="protein sequence ID" value="MDP1025962.1"/>
    <property type="molecule type" value="Genomic_DNA"/>
</dbReference>
<dbReference type="Proteomes" id="UP001230685">
    <property type="component" value="Unassembled WGS sequence"/>
</dbReference>
<sequence>MPKPDAFARAEDQQRARLLTTTCADTDVGRGCYRDNKRLIREIPCTYQIETNVIGSLPTDQCYKMEAPRRYRGVWIDEFEGQRFIPEGTRPPEWPRTDPKSPGWRERFEQARLATIWLDASRINLDQKPRQRGAKWFIEFVGRKTMYPGAYGHLGMSGHEVIVDRMISLRKCPEGGICR</sequence>
<proteinExistence type="predicted"/>
<name>A0ABT9EG62_9SPHN</name>
<evidence type="ECO:0000313" key="1">
    <source>
        <dbReference type="EMBL" id="MDP1025962.1"/>
    </source>
</evidence>
<reference evidence="1 2" key="1">
    <citation type="submission" date="2023-07" db="EMBL/GenBank/DDBJ databases">
        <authorList>
            <person name="Kim M.K."/>
        </authorList>
    </citation>
    <scope>NUCLEOTIDE SEQUENCE [LARGE SCALE GENOMIC DNA]</scope>
    <source>
        <strain evidence="1 2">KR1UV-12</strain>
    </source>
</reference>
<protein>
    <submittedName>
        <fullName evidence="1">Uncharacterized protein</fullName>
    </submittedName>
</protein>
<keyword evidence="2" id="KW-1185">Reference proteome</keyword>
<accession>A0ABT9EG62</accession>
<evidence type="ECO:0000313" key="2">
    <source>
        <dbReference type="Proteomes" id="UP001230685"/>
    </source>
</evidence>
<comment type="caution">
    <text evidence="1">The sequence shown here is derived from an EMBL/GenBank/DDBJ whole genome shotgun (WGS) entry which is preliminary data.</text>
</comment>
<dbReference type="RefSeq" id="WP_305171537.1">
    <property type="nucleotide sequence ID" value="NZ_JAUUDS010000001.1"/>
</dbReference>